<sequence>MPEENPPNQPAKANETVSTDVEQDKPHDHDTKSIANSSTTAAITTTTETTTTTTPTVKNTKVACLQCRTRKLKCDKLTPICTRCKKRDVECVYVDHKKTGPKPNSKRVKRNLTADAGSKVTKSRPKLTRKETAKLFEKVDHLTMINTENNTTQQHQQPHEHDPHHLFTPQMDLLTHHPMEPLSSKRKASSHLPLDQQQAILEAGIKELGLTMDDIEELHEHWFNAPHVVFEYSKPRYMHYFKTAPLTVLHFSYMIWATSALELPSLEHRAYAIYQKALQLADKYWVQFWNQPEFNTLYYLHSICERLYFEFITGMDLKCALSLCTLVRLAQMAGYDQLDVSTKTLINPSVFIKSCIWHVSPDSDGNGDDDDDDDDNEEEGDDSGAVNNDHGDNTTEKDKENETEKDKENNKRYH</sequence>
<organism evidence="1 2">
    <name type="scientific">Ambrosiozyma monospora</name>
    <name type="common">Yeast</name>
    <name type="synonym">Endomycopsis monosporus</name>
    <dbReference type="NCBI Taxonomy" id="43982"/>
    <lineage>
        <taxon>Eukaryota</taxon>
        <taxon>Fungi</taxon>
        <taxon>Dikarya</taxon>
        <taxon>Ascomycota</taxon>
        <taxon>Saccharomycotina</taxon>
        <taxon>Pichiomycetes</taxon>
        <taxon>Pichiales</taxon>
        <taxon>Pichiaceae</taxon>
        <taxon>Ambrosiozyma</taxon>
    </lineage>
</organism>
<protein>
    <submittedName>
        <fullName evidence="1">Unnamed protein product</fullName>
    </submittedName>
</protein>
<evidence type="ECO:0000313" key="1">
    <source>
        <dbReference type="EMBL" id="GME75495.1"/>
    </source>
</evidence>
<comment type="caution">
    <text evidence="1">The sequence shown here is derived from an EMBL/GenBank/DDBJ whole genome shotgun (WGS) entry which is preliminary data.</text>
</comment>
<keyword evidence="2" id="KW-1185">Reference proteome</keyword>
<evidence type="ECO:0000313" key="2">
    <source>
        <dbReference type="Proteomes" id="UP001165064"/>
    </source>
</evidence>
<gene>
    <name evidence="1" type="ORF">Amon02_000218300</name>
</gene>
<proteinExistence type="predicted"/>
<accession>A0ACB5SXC6</accession>
<reference evidence="1" key="1">
    <citation type="submission" date="2023-04" db="EMBL/GenBank/DDBJ databases">
        <title>Ambrosiozyma monospora NBRC 10751.</title>
        <authorList>
            <person name="Ichikawa N."/>
            <person name="Sato H."/>
            <person name="Tonouchi N."/>
        </authorList>
    </citation>
    <scope>NUCLEOTIDE SEQUENCE</scope>
    <source>
        <strain evidence="1">NBRC 10751</strain>
    </source>
</reference>
<name>A0ACB5SXC6_AMBMO</name>
<dbReference type="Proteomes" id="UP001165064">
    <property type="component" value="Unassembled WGS sequence"/>
</dbReference>
<dbReference type="EMBL" id="BSXS01001224">
    <property type="protein sequence ID" value="GME75495.1"/>
    <property type="molecule type" value="Genomic_DNA"/>
</dbReference>